<name>H2Z2N3_CIOSA</name>
<dbReference type="GO" id="GO:0005737">
    <property type="term" value="C:cytoplasm"/>
    <property type="evidence" value="ECO:0007669"/>
    <property type="project" value="TreeGrafter"/>
</dbReference>
<organism evidence="6 7">
    <name type="scientific">Ciona savignyi</name>
    <name type="common">Pacific transparent sea squirt</name>
    <dbReference type="NCBI Taxonomy" id="51511"/>
    <lineage>
        <taxon>Eukaryota</taxon>
        <taxon>Metazoa</taxon>
        <taxon>Chordata</taxon>
        <taxon>Tunicata</taxon>
        <taxon>Ascidiacea</taxon>
        <taxon>Phlebobranchia</taxon>
        <taxon>Cionidae</taxon>
        <taxon>Ciona</taxon>
    </lineage>
</organism>
<dbReference type="GO" id="GO:0016567">
    <property type="term" value="P:protein ubiquitination"/>
    <property type="evidence" value="ECO:0007669"/>
    <property type="project" value="UniProtKB-UniPathway"/>
</dbReference>
<evidence type="ECO:0000259" key="5">
    <source>
        <dbReference type="PROSITE" id="PS50181"/>
    </source>
</evidence>
<reference evidence="6" key="2">
    <citation type="submission" date="2025-08" db="UniProtKB">
        <authorList>
            <consortium name="Ensembl"/>
        </authorList>
    </citation>
    <scope>IDENTIFICATION</scope>
</reference>
<dbReference type="InParanoid" id="H2Z2N3"/>
<accession>H2Z2N3</accession>
<dbReference type="AlphaFoldDB" id="H2Z2N3"/>
<comment type="pathway">
    <text evidence="2">Protein modification; protein ubiquitination.</text>
</comment>
<comment type="subcellular location">
    <subcellularLocation>
        <location evidence="1">Nucleus</location>
    </subcellularLocation>
</comment>
<dbReference type="SUPFAM" id="SSF81383">
    <property type="entry name" value="F-box domain"/>
    <property type="match status" value="1"/>
</dbReference>
<dbReference type="Pfam" id="PF12937">
    <property type="entry name" value="F-box-like"/>
    <property type="match status" value="1"/>
</dbReference>
<reference evidence="7" key="1">
    <citation type="submission" date="2003-08" db="EMBL/GenBank/DDBJ databases">
        <authorList>
            <person name="Birren B."/>
            <person name="Nusbaum C."/>
            <person name="Abebe A."/>
            <person name="Abouelleil A."/>
            <person name="Adekoya E."/>
            <person name="Ait-zahra M."/>
            <person name="Allen N."/>
            <person name="Allen T."/>
            <person name="An P."/>
            <person name="Anderson M."/>
            <person name="Anderson S."/>
            <person name="Arachchi H."/>
            <person name="Armbruster J."/>
            <person name="Bachantsang P."/>
            <person name="Baldwin J."/>
            <person name="Barry A."/>
            <person name="Bayul T."/>
            <person name="Blitshsteyn B."/>
            <person name="Bloom T."/>
            <person name="Blye J."/>
            <person name="Boguslavskiy L."/>
            <person name="Borowsky M."/>
            <person name="Boukhgalter B."/>
            <person name="Brunache A."/>
            <person name="Butler J."/>
            <person name="Calixte N."/>
            <person name="Calvo S."/>
            <person name="Camarata J."/>
            <person name="Campo K."/>
            <person name="Chang J."/>
            <person name="Cheshatsang Y."/>
            <person name="Citroen M."/>
            <person name="Collymore A."/>
            <person name="Considine T."/>
            <person name="Cook A."/>
            <person name="Cooke P."/>
            <person name="Corum B."/>
            <person name="Cuomo C."/>
            <person name="David R."/>
            <person name="Dawoe T."/>
            <person name="Degray S."/>
            <person name="Dodge S."/>
            <person name="Dooley K."/>
            <person name="Dorje P."/>
            <person name="Dorjee K."/>
            <person name="Dorris L."/>
            <person name="Duffey N."/>
            <person name="Dupes A."/>
            <person name="Elkins T."/>
            <person name="Engels R."/>
            <person name="Erickson J."/>
            <person name="Farina A."/>
            <person name="Faro S."/>
            <person name="Ferreira P."/>
            <person name="Fischer H."/>
            <person name="Fitzgerald M."/>
            <person name="Foley K."/>
            <person name="Gage D."/>
            <person name="Galagan J."/>
            <person name="Gearin G."/>
            <person name="Gnerre S."/>
            <person name="Gnirke A."/>
            <person name="Goyette A."/>
            <person name="Graham J."/>
            <person name="Grandbois E."/>
            <person name="Gyaltsen K."/>
            <person name="Hafez N."/>
            <person name="Hagopian D."/>
            <person name="Hagos B."/>
            <person name="Hall J."/>
            <person name="Hatcher B."/>
            <person name="Heller A."/>
            <person name="Higgins H."/>
            <person name="Honan T."/>
            <person name="Horn A."/>
            <person name="Houde N."/>
            <person name="Hughes L."/>
            <person name="Hulme W."/>
            <person name="Husby E."/>
            <person name="Iliev I."/>
            <person name="Jaffe D."/>
            <person name="Jones C."/>
            <person name="Kamal M."/>
            <person name="Kamat A."/>
            <person name="Kamvysselis M."/>
            <person name="Karlsson E."/>
            <person name="Kells C."/>
            <person name="Kieu A."/>
            <person name="Kisner P."/>
            <person name="Kodira C."/>
            <person name="Kulbokas E."/>
            <person name="Labutti K."/>
            <person name="Lama D."/>
            <person name="Landers T."/>
            <person name="Leger J."/>
            <person name="Levine S."/>
            <person name="Lewis D."/>
            <person name="Lewis T."/>
            <person name="Lindblad-toh K."/>
            <person name="Liu X."/>
            <person name="Lokyitsang T."/>
            <person name="Lokyitsang Y."/>
            <person name="Lucien O."/>
            <person name="Lui A."/>
            <person name="Ma L.J."/>
            <person name="Mabbitt R."/>
            <person name="Macdonald J."/>
            <person name="Maclean C."/>
            <person name="Major J."/>
            <person name="Manning J."/>
            <person name="Marabella R."/>
            <person name="Maru K."/>
            <person name="Matthews C."/>
            <person name="Mauceli E."/>
            <person name="Mccarthy M."/>
            <person name="Mcdonough S."/>
            <person name="Mcghee T."/>
            <person name="Meldrim J."/>
            <person name="Meneus L."/>
            <person name="Mesirov J."/>
            <person name="Mihalev A."/>
            <person name="Mihova T."/>
            <person name="Mikkelsen T."/>
            <person name="Mlenga V."/>
            <person name="Moru K."/>
            <person name="Mozes J."/>
            <person name="Mulrain L."/>
            <person name="Munson G."/>
            <person name="Naylor J."/>
            <person name="Newes C."/>
            <person name="Nguyen C."/>
            <person name="Nguyen N."/>
            <person name="Nguyen T."/>
            <person name="Nicol R."/>
            <person name="Nielsen C."/>
            <person name="Nizzari M."/>
            <person name="Norbu C."/>
            <person name="Norbu N."/>
            <person name="O'donnell P."/>
            <person name="Okoawo O."/>
            <person name="O'leary S."/>
            <person name="Omotosho B."/>
            <person name="O'neill K."/>
            <person name="Osman S."/>
            <person name="Parker S."/>
            <person name="Perrin D."/>
            <person name="Phunkhang P."/>
            <person name="Piqani B."/>
            <person name="Purcell S."/>
            <person name="Rachupka T."/>
            <person name="Ramasamy U."/>
            <person name="Rameau R."/>
            <person name="Ray V."/>
            <person name="Raymond C."/>
            <person name="Retta R."/>
            <person name="Richardson S."/>
            <person name="Rise C."/>
            <person name="Rodriguez J."/>
            <person name="Rogers J."/>
            <person name="Rogov P."/>
            <person name="Rutman M."/>
            <person name="Schupbach R."/>
            <person name="Seaman C."/>
            <person name="Settipalli S."/>
            <person name="Sharpe T."/>
            <person name="Sheridan J."/>
            <person name="Sherpa N."/>
            <person name="Shi J."/>
            <person name="Smirnov S."/>
            <person name="Smith C."/>
            <person name="Sougnez C."/>
            <person name="Spencer B."/>
            <person name="Stalker J."/>
            <person name="Stange-thomann N."/>
            <person name="Stavropoulos S."/>
            <person name="Stetson K."/>
            <person name="Stone C."/>
            <person name="Stone S."/>
            <person name="Stubbs M."/>
            <person name="Talamas J."/>
            <person name="Tchuinga P."/>
            <person name="Tenzing P."/>
            <person name="Tesfaye S."/>
            <person name="Theodore J."/>
            <person name="Thoulutsang Y."/>
            <person name="Topham K."/>
            <person name="Towey S."/>
            <person name="Tsamla T."/>
            <person name="Tsomo N."/>
            <person name="Vallee D."/>
            <person name="Vassiliev H."/>
            <person name="Venkataraman V."/>
            <person name="Vinson J."/>
            <person name="Vo A."/>
            <person name="Wade C."/>
            <person name="Wang S."/>
            <person name="Wangchuk T."/>
            <person name="Wangdi T."/>
            <person name="Whittaker C."/>
            <person name="Wilkinson J."/>
            <person name="Wu Y."/>
            <person name="Wyman D."/>
            <person name="Yadav S."/>
            <person name="Yang S."/>
            <person name="Yang X."/>
            <person name="Yeager S."/>
            <person name="Yee E."/>
            <person name="Young G."/>
            <person name="Zainoun J."/>
            <person name="Zembeck L."/>
            <person name="Zimmer A."/>
            <person name="Zody M."/>
            <person name="Lander E."/>
        </authorList>
    </citation>
    <scope>NUCLEOTIDE SEQUENCE [LARGE SCALE GENOMIC DNA]</scope>
</reference>
<evidence type="ECO:0000256" key="1">
    <source>
        <dbReference type="ARBA" id="ARBA00004123"/>
    </source>
</evidence>
<dbReference type="GO" id="GO:0019005">
    <property type="term" value="C:SCF ubiquitin ligase complex"/>
    <property type="evidence" value="ECO:0007669"/>
    <property type="project" value="TreeGrafter"/>
</dbReference>
<keyword evidence="4" id="KW-0539">Nucleus</keyword>
<sequence>MPFLGQDWRGPGYEWYKSGHSSWDINDRNFGVVKEPVPRSHVKKIIEAFLRQMQQKKNQSLYNNLTSAPVAKCSVKEQMIWLQVSSKGSKEFPGYTTLGELIRRLDLVGAAALPHRFSYILTITELLVRHKMATLSGMAQSHLFLLIEALLEQVLESGREIRRMRVILNKLMLILQRQSKSSSFSSKLAWFQSIDTVRRWQSRLKRIQIKQRFDTRVTLTDLPFEVQQEVVACLTNHEDIQSLSKVCRSMKLICEDATTWKNLCYVNYTQEEVEWAISFLLRRVQRNVTSCGGIFDIDYFNANSSSKWMDVYALLQKAYTARELKYIDPLLHCRRCSVLFWKNTGHPCINENEEAEMLSPKEFISFFDK</sequence>
<dbReference type="PANTHER" id="PTHR13123:SF7">
    <property type="entry name" value="LD30288P"/>
    <property type="match status" value="1"/>
</dbReference>
<dbReference type="GO" id="GO:0005634">
    <property type="term" value="C:nucleus"/>
    <property type="evidence" value="ECO:0007669"/>
    <property type="project" value="UniProtKB-SubCell"/>
</dbReference>
<dbReference type="eggNOG" id="KOG3926">
    <property type="taxonomic scope" value="Eukaryota"/>
</dbReference>
<dbReference type="Proteomes" id="UP000007875">
    <property type="component" value="Unassembled WGS sequence"/>
</dbReference>
<protein>
    <recommendedName>
        <fullName evidence="5">F-box domain-containing protein</fullName>
    </recommendedName>
</protein>
<dbReference type="Ensembl" id="ENSCSAVT00000011983.1">
    <property type="protein sequence ID" value="ENSCSAVP00000011845.1"/>
    <property type="gene ID" value="ENSCSAVG00000006950.1"/>
</dbReference>
<feature type="domain" description="F-box" evidence="5">
    <location>
        <begin position="216"/>
        <end position="263"/>
    </location>
</feature>
<dbReference type="InterPro" id="IPR001810">
    <property type="entry name" value="F-box_dom"/>
</dbReference>
<dbReference type="PANTHER" id="PTHR13123">
    <property type="entry name" value="LD30288P"/>
    <property type="match status" value="1"/>
</dbReference>
<keyword evidence="3" id="KW-0833">Ubl conjugation pathway</keyword>
<evidence type="ECO:0000256" key="2">
    <source>
        <dbReference type="ARBA" id="ARBA00004906"/>
    </source>
</evidence>
<keyword evidence="7" id="KW-1185">Reference proteome</keyword>
<evidence type="ECO:0000313" key="6">
    <source>
        <dbReference type="Ensembl" id="ENSCSAVP00000011845.1"/>
    </source>
</evidence>
<dbReference type="STRING" id="51511.ENSCSAVP00000011845"/>
<evidence type="ECO:0000256" key="3">
    <source>
        <dbReference type="ARBA" id="ARBA00022786"/>
    </source>
</evidence>
<dbReference type="HOGENOM" id="CLU_065667_0_0_1"/>
<dbReference type="PROSITE" id="PS50181">
    <property type="entry name" value="FBOX"/>
    <property type="match status" value="1"/>
</dbReference>
<dbReference type="GeneTree" id="ENSGT00390000004915"/>
<dbReference type="Gene3D" id="1.20.1280.50">
    <property type="match status" value="1"/>
</dbReference>
<proteinExistence type="predicted"/>
<evidence type="ECO:0000256" key="4">
    <source>
        <dbReference type="ARBA" id="ARBA00023242"/>
    </source>
</evidence>
<dbReference type="OMA" id="AWDTMAK"/>
<evidence type="ECO:0000313" key="7">
    <source>
        <dbReference type="Proteomes" id="UP000007875"/>
    </source>
</evidence>
<dbReference type="InterPro" id="IPR040394">
    <property type="entry name" value="FBX25/32"/>
</dbReference>
<dbReference type="UniPathway" id="UPA00143"/>
<reference evidence="6" key="3">
    <citation type="submission" date="2025-09" db="UniProtKB">
        <authorList>
            <consortium name="Ensembl"/>
        </authorList>
    </citation>
    <scope>IDENTIFICATION</scope>
</reference>
<dbReference type="InterPro" id="IPR036047">
    <property type="entry name" value="F-box-like_dom_sf"/>
</dbReference>